<gene>
    <name evidence="9" type="ORF">SAMN06297358_4016</name>
</gene>
<dbReference type="Pfam" id="PF25967">
    <property type="entry name" value="RND-MFP_C"/>
    <property type="match status" value="1"/>
</dbReference>
<keyword evidence="3" id="KW-0175">Coiled coil</keyword>
<dbReference type="InterPro" id="IPR058624">
    <property type="entry name" value="MdtA-like_HH"/>
</dbReference>
<dbReference type="Gene3D" id="1.10.287.470">
    <property type="entry name" value="Helix hairpin bin"/>
    <property type="match status" value="1"/>
</dbReference>
<evidence type="ECO:0000259" key="8">
    <source>
        <dbReference type="Pfam" id="PF25967"/>
    </source>
</evidence>
<feature type="domain" description="Multidrug resistance protein MdtA-like beta-barrel" evidence="7">
    <location>
        <begin position="217"/>
        <end position="302"/>
    </location>
</feature>
<dbReference type="InterPro" id="IPR006143">
    <property type="entry name" value="RND_pump_MFP"/>
</dbReference>
<dbReference type="PANTHER" id="PTHR30158:SF23">
    <property type="entry name" value="MULTIDRUG RESISTANCE PROTEIN MEXA"/>
    <property type="match status" value="1"/>
</dbReference>
<dbReference type="Gene3D" id="2.40.30.170">
    <property type="match status" value="1"/>
</dbReference>
<dbReference type="AlphaFoldDB" id="A0A286AEH3"/>
<sequence length="394" mass="42269">MHTSMKQSSLLLSLTGLAALFMASCSSGGKDPKAGGPPAGPQNYPVVQINEFNTTLESDYPAMLEGQQNVDIRPRIDGFIEKIYVDEGATVKQGQPLFAINAPQYQQEVRTAEAAIRSAEAEVNAAQLQYNKTKPLVEKDIISKFDLENAALTLTSKKANLAQAKAALVNAKVNLGYTVVNSPVNGVIGTIPYKVGALVSSTSQQPLTTVSSISKVYAYFSLNEKQLLQIARNTKGRTLEDKIKQIPNVTLVLADGSVYAEKGKIETISGQINAQTGASSLRATFPNPNGLLRSGSSASIRIPQFVENALLVPQKSTTDIQGKKFVYLVNDTAGVKTTNVEIMELTKGNYFVVTKGLKNGDKIVLEGFASLKDGDKIKPQVKPADSVFAEAKNK</sequence>
<dbReference type="InterPro" id="IPR058627">
    <property type="entry name" value="MdtA-like_C"/>
</dbReference>
<dbReference type="Proteomes" id="UP000219281">
    <property type="component" value="Unassembled WGS sequence"/>
</dbReference>
<evidence type="ECO:0000313" key="10">
    <source>
        <dbReference type="Proteomes" id="UP000219281"/>
    </source>
</evidence>
<dbReference type="GO" id="GO:0015562">
    <property type="term" value="F:efflux transmembrane transporter activity"/>
    <property type="evidence" value="ECO:0007669"/>
    <property type="project" value="InterPro"/>
</dbReference>
<keyword evidence="4" id="KW-0732">Signal</keyword>
<feature type="domain" description="Multidrug resistance protein MdtA-like C-terminal permuted SH3" evidence="8">
    <location>
        <begin position="308"/>
        <end position="368"/>
    </location>
</feature>
<organism evidence="9 10">
    <name type="scientific">Pedobacter xixiisoli</name>
    <dbReference type="NCBI Taxonomy" id="1476464"/>
    <lineage>
        <taxon>Bacteria</taxon>
        <taxon>Pseudomonadati</taxon>
        <taxon>Bacteroidota</taxon>
        <taxon>Sphingobacteriia</taxon>
        <taxon>Sphingobacteriales</taxon>
        <taxon>Sphingobacteriaceae</taxon>
        <taxon>Pedobacter</taxon>
    </lineage>
</organism>
<comment type="similarity">
    <text evidence="2">Belongs to the membrane fusion protein (MFP) (TC 8.A.1) family.</text>
</comment>
<name>A0A286AEH3_9SPHI</name>
<keyword evidence="10" id="KW-1185">Reference proteome</keyword>
<dbReference type="PROSITE" id="PS51257">
    <property type="entry name" value="PROKAR_LIPOPROTEIN"/>
    <property type="match status" value="1"/>
</dbReference>
<feature type="chain" id="PRO_5011995789" evidence="4">
    <location>
        <begin position="30"/>
        <end position="394"/>
    </location>
</feature>
<comment type="subcellular location">
    <subcellularLocation>
        <location evidence="1">Cell envelope</location>
    </subcellularLocation>
</comment>
<evidence type="ECO:0000259" key="5">
    <source>
        <dbReference type="Pfam" id="PF25876"/>
    </source>
</evidence>
<feature type="signal peptide" evidence="4">
    <location>
        <begin position="1"/>
        <end position="29"/>
    </location>
</feature>
<feature type="domain" description="Multidrug resistance protein MdtA-like alpha-helical hairpin" evidence="5">
    <location>
        <begin position="111"/>
        <end position="178"/>
    </location>
</feature>
<dbReference type="InterPro" id="IPR058626">
    <property type="entry name" value="MdtA-like_b-barrel"/>
</dbReference>
<feature type="domain" description="Multidrug resistance protein MdtA-like barrel-sandwich hybrid" evidence="6">
    <location>
        <begin position="69"/>
        <end position="210"/>
    </location>
</feature>
<evidence type="ECO:0000256" key="3">
    <source>
        <dbReference type="SAM" id="Coils"/>
    </source>
</evidence>
<dbReference type="Pfam" id="PF25917">
    <property type="entry name" value="BSH_RND"/>
    <property type="match status" value="1"/>
</dbReference>
<feature type="coiled-coil region" evidence="3">
    <location>
        <begin position="102"/>
        <end position="129"/>
    </location>
</feature>
<dbReference type="Pfam" id="PF25944">
    <property type="entry name" value="Beta-barrel_RND"/>
    <property type="match status" value="1"/>
</dbReference>
<reference evidence="10" key="1">
    <citation type="submission" date="2017-09" db="EMBL/GenBank/DDBJ databases">
        <authorList>
            <person name="Varghese N."/>
            <person name="Submissions S."/>
        </authorList>
    </citation>
    <scope>NUCLEOTIDE SEQUENCE [LARGE SCALE GENOMIC DNA]</scope>
    <source>
        <strain evidence="10">CGMCC 1.12803</strain>
    </source>
</reference>
<dbReference type="SUPFAM" id="SSF111369">
    <property type="entry name" value="HlyD-like secretion proteins"/>
    <property type="match status" value="1"/>
</dbReference>
<protein>
    <submittedName>
        <fullName evidence="9">Membrane fusion protein, multidrug efflux system</fullName>
    </submittedName>
</protein>
<evidence type="ECO:0000256" key="1">
    <source>
        <dbReference type="ARBA" id="ARBA00004196"/>
    </source>
</evidence>
<dbReference type="NCBIfam" id="TIGR01730">
    <property type="entry name" value="RND_mfp"/>
    <property type="match status" value="1"/>
</dbReference>
<evidence type="ECO:0000313" key="9">
    <source>
        <dbReference type="EMBL" id="SOD20302.1"/>
    </source>
</evidence>
<accession>A0A286AEH3</accession>
<evidence type="ECO:0000259" key="7">
    <source>
        <dbReference type="Pfam" id="PF25944"/>
    </source>
</evidence>
<dbReference type="PANTHER" id="PTHR30158">
    <property type="entry name" value="ACRA/E-RELATED COMPONENT OF DRUG EFFLUX TRANSPORTER"/>
    <property type="match status" value="1"/>
</dbReference>
<dbReference type="InterPro" id="IPR058625">
    <property type="entry name" value="MdtA-like_BSH"/>
</dbReference>
<dbReference type="EMBL" id="OCMT01000004">
    <property type="protein sequence ID" value="SOD20302.1"/>
    <property type="molecule type" value="Genomic_DNA"/>
</dbReference>
<dbReference type="Gene3D" id="2.40.420.20">
    <property type="match status" value="1"/>
</dbReference>
<evidence type="ECO:0000256" key="2">
    <source>
        <dbReference type="ARBA" id="ARBA00009477"/>
    </source>
</evidence>
<dbReference type="GO" id="GO:0030313">
    <property type="term" value="C:cell envelope"/>
    <property type="evidence" value="ECO:0007669"/>
    <property type="project" value="UniProtKB-SubCell"/>
</dbReference>
<proteinExistence type="inferred from homology"/>
<evidence type="ECO:0000259" key="6">
    <source>
        <dbReference type="Pfam" id="PF25917"/>
    </source>
</evidence>
<dbReference type="GO" id="GO:0046677">
    <property type="term" value="P:response to antibiotic"/>
    <property type="evidence" value="ECO:0007669"/>
    <property type="project" value="TreeGrafter"/>
</dbReference>
<dbReference type="Gene3D" id="2.40.50.100">
    <property type="match status" value="1"/>
</dbReference>
<dbReference type="GO" id="GO:0005886">
    <property type="term" value="C:plasma membrane"/>
    <property type="evidence" value="ECO:0007669"/>
    <property type="project" value="TreeGrafter"/>
</dbReference>
<dbReference type="Pfam" id="PF25876">
    <property type="entry name" value="HH_MFP_RND"/>
    <property type="match status" value="1"/>
</dbReference>
<evidence type="ECO:0000256" key="4">
    <source>
        <dbReference type="SAM" id="SignalP"/>
    </source>
</evidence>